<organism evidence="2 3">
    <name type="scientific">Clostridium argentinense CDC 2741</name>
    <dbReference type="NCBI Taxonomy" id="1418104"/>
    <lineage>
        <taxon>Bacteria</taxon>
        <taxon>Bacillati</taxon>
        <taxon>Bacillota</taxon>
        <taxon>Clostridia</taxon>
        <taxon>Eubacteriales</taxon>
        <taxon>Clostridiaceae</taxon>
        <taxon>Clostridium</taxon>
    </lineage>
</organism>
<evidence type="ECO:0000256" key="1">
    <source>
        <dbReference type="SAM" id="Phobius"/>
    </source>
</evidence>
<comment type="caution">
    <text evidence="2">The sequence shown here is derived from an EMBL/GenBank/DDBJ whole genome shotgun (WGS) entry which is preliminary data.</text>
</comment>
<feature type="transmembrane region" description="Helical" evidence="1">
    <location>
        <begin position="228"/>
        <end position="250"/>
    </location>
</feature>
<dbReference type="OrthoDB" id="9788195at2"/>
<feature type="transmembrane region" description="Helical" evidence="1">
    <location>
        <begin position="197"/>
        <end position="216"/>
    </location>
</feature>
<protein>
    <submittedName>
        <fullName evidence="2">ABC-2 transporter family protein</fullName>
    </submittedName>
</protein>
<evidence type="ECO:0000313" key="2">
    <source>
        <dbReference type="EMBL" id="KIE45350.1"/>
    </source>
</evidence>
<feature type="transmembrane region" description="Helical" evidence="1">
    <location>
        <begin position="21"/>
        <end position="43"/>
    </location>
</feature>
<dbReference type="PANTHER" id="PTHR36833">
    <property type="entry name" value="SLR0610 PROTEIN-RELATED"/>
    <property type="match status" value="1"/>
</dbReference>
<sequence>MKLYIKYLSIHLRSAMQYKTSFILTTIGQVLTTLFSFFSMYFLFDRFGTIKNYTFNEVLLCFSTIYMSFALAECFGRGFDRFSGMISNGEFDRIMVRPQNEILQIIGSKIELTKVGRFGQALVIFIYAIVTCRISWNLGKVLTLSLMIAGGVCLFFCLFMIYASICFFTLEGLEFMNIFTDGGRELAQYPLDIYKEWILKFFTFIVPLAFVNYYPFLFLIDKYQGHKVFYMLSPIISFLFLIPSYTLWCFGVRHYKSTGS</sequence>
<keyword evidence="1" id="KW-0812">Transmembrane</keyword>
<dbReference type="InterPro" id="IPR010390">
    <property type="entry name" value="ABC-2_transporter-like"/>
</dbReference>
<reference evidence="2 3" key="1">
    <citation type="journal article" date="2015" name="Infect. Genet. Evol.">
        <title>Genomic sequences of six botulinum neurotoxin-producing strains representing three clostridial species illustrate the mobility and diversity of botulinum neurotoxin genes.</title>
        <authorList>
            <person name="Smith T.J."/>
            <person name="Hill K.K."/>
            <person name="Xie G."/>
            <person name="Foley B.T."/>
            <person name="Williamson C.H."/>
            <person name="Foster J.T."/>
            <person name="Johnson S.L."/>
            <person name="Chertkov O."/>
            <person name="Teshima H."/>
            <person name="Gibbons H.S."/>
            <person name="Johnsky L.A."/>
            <person name="Karavis M.A."/>
            <person name="Smith L.A."/>
        </authorList>
    </citation>
    <scope>NUCLEOTIDE SEQUENCE [LARGE SCALE GENOMIC DNA]</scope>
    <source>
        <strain evidence="2 3">CDC 2741</strain>
    </source>
</reference>
<name>A0A0C1UCV9_9CLOT</name>
<keyword evidence="1" id="KW-1133">Transmembrane helix</keyword>
<dbReference type="AlphaFoldDB" id="A0A0C1UCV9"/>
<accession>A0A0C1UCV9</accession>
<feature type="transmembrane region" description="Helical" evidence="1">
    <location>
        <begin position="55"/>
        <end position="75"/>
    </location>
</feature>
<dbReference type="STRING" id="29341.RSJ17_20330"/>
<proteinExistence type="predicted"/>
<feature type="transmembrane region" description="Helical" evidence="1">
    <location>
        <begin position="118"/>
        <end position="136"/>
    </location>
</feature>
<dbReference type="Pfam" id="PF06182">
    <property type="entry name" value="ABC2_membrane_6"/>
    <property type="match status" value="1"/>
</dbReference>
<dbReference type="RefSeq" id="WP_039635405.1">
    <property type="nucleotide sequence ID" value="NZ_AYSO01000019.1"/>
</dbReference>
<dbReference type="PANTHER" id="PTHR36833:SF1">
    <property type="entry name" value="INTEGRAL MEMBRANE TRANSPORT PROTEIN"/>
    <property type="match status" value="1"/>
</dbReference>
<dbReference type="Proteomes" id="UP000031366">
    <property type="component" value="Unassembled WGS sequence"/>
</dbReference>
<keyword evidence="1" id="KW-0472">Membrane</keyword>
<dbReference type="EMBL" id="AYSO01000019">
    <property type="protein sequence ID" value="KIE45350.1"/>
    <property type="molecule type" value="Genomic_DNA"/>
</dbReference>
<feature type="transmembrane region" description="Helical" evidence="1">
    <location>
        <begin position="142"/>
        <end position="170"/>
    </location>
</feature>
<evidence type="ECO:0000313" key="3">
    <source>
        <dbReference type="Proteomes" id="UP000031366"/>
    </source>
</evidence>
<keyword evidence="3" id="KW-1185">Reference proteome</keyword>
<gene>
    <name evidence="2" type="ORF">U732_2785</name>
</gene>